<evidence type="ECO:0000256" key="12">
    <source>
        <dbReference type="ARBA" id="ARBA00022989"/>
    </source>
</evidence>
<dbReference type="PROSITE" id="PS50109">
    <property type="entry name" value="HIS_KIN"/>
    <property type="match status" value="1"/>
</dbReference>
<keyword evidence="13 15" id="KW-0902">Two-component regulatory system</keyword>
<protein>
    <recommendedName>
        <fullName evidence="15">Sensor protein</fullName>
        <ecNumber evidence="15">2.7.13.3</ecNumber>
    </recommendedName>
</protein>
<evidence type="ECO:0000256" key="5">
    <source>
        <dbReference type="ARBA" id="ARBA00022519"/>
    </source>
</evidence>
<dbReference type="SUPFAM" id="SSF55874">
    <property type="entry name" value="ATPase domain of HSP90 chaperone/DNA topoisomerase II/histidine kinase"/>
    <property type="match status" value="1"/>
</dbReference>
<evidence type="ECO:0000313" key="19">
    <source>
        <dbReference type="Proteomes" id="UP000190092"/>
    </source>
</evidence>
<evidence type="ECO:0000256" key="9">
    <source>
        <dbReference type="ARBA" id="ARBA00022741"/>
    </source>
</evidence>
<keyword evidence="12 15" id="KW-1133">Transmembrane helix</keyword>
<dbReference type="InterPro" id="IPR004358">
    <property type="entry name" value="Sig_transdc_His_kin-like_C"/>
</dbReference>
<dbReference type="InterPro" id="IPR036890">
    <property type="entry name" value="HATPase_C_sf"/>
</dbReference>
<dbReference type="Pfam" id="PF00512">
    <property type="entry name" value="HisKA"/>
    <property type="match status" value="1"/>
</dbReference>
<dbReference type="Gene3D" id="3.30.565.10">
    <property type="entry name" value="Histidine kinase-like ATPase, C-terminal domain"/>
    <property type="match status" value="1"/>
</dbReference>
<dbReference type="PROSITE" id="PS50885">
    <property type="entry name" value="HAMP"/>
    <property type="match status" value="1"/>
</dbReference>
<dbReference type="InterPro" id="IPR050428">
    <property type="entry name" value="TCS_sensor_his_kinase"/>
</dbReference>
<dbReference type="GO" id="GO:0005524">
    <property type="term" value="F:ATP binding"/>
    <property type="evidence" value="ECO:0007669"/>
    <property type="project" value="UniProtKB-KW"/>
</dbReference>
<organism evidence="18 19">
    <name type="scientific">Enhydrobacter aerosaccus</name>
    <dbReference type="NCBI Taxonomy" id="225324"/>
    <lineage>
        <taxon>Bacteria</taxon>
        <taxon>Pseudomonadati</taxon>
        <taxon>Pseudomonadota</taxon>
        <taxon>Alphaproteobacteria</taxon>
        <taxon>Hyphomicrobiales</taxon>
        <taxon>Enhydrobacter</taxon>
    </lineage>
</organism>
<dbReference type="InterPro" id="IPR003660">
    <property type="entry name" value="HAMP_dom"/>
</dbReference>
<dbReference type="SMART" id="SM00388">
    <property type="entry name" value="HisKA"/>
    <property type="match status" value="1"/>
</dbReference>
<evidence type="ECO:0000256" key="15">
    <source>
        <dbReference type="RuleBase" id="RU364088"/>
    </source>
</evidence>
<evidence type="ECO:0000256" key="6">
    <source>
        <dbReference type="ARBA" id="ARBA00022553"/>
    </source>
</evidence>
<dbReference type="Pfam" id="PF00672">
    <property type="entry name" value="HAMP"/>
    <property type="match status" value="1"/>
</dbReference>
<dbReference type="InterPro" id="IPR005467">
    <property type="entry name" value="His_kinase_dom"/>
</dbReference>
<dbReference type="SUPFAM" id="SSF158472">
    <property type="entry name" value="HAMP domain-like"/>
    <property type="match status" value="1"/>
</dbReference>
<dbReference type="PANTHER" id="PTHR45436:SF15">
    <property type="entry name" value="SENSOR HISTIDINE KINASE CUSS"/>
    <property type="match status" value="1"/>
</dbReference>
<evidence type="ECO:0000256" key="13">
    <source>
        <dbReference type="ARBA" id="ARBA00023012"/>
    </source>
</evidence>
<evidence type="ECO:0000256" key="14">
    <source>
        <dbReference type="ARBA" id="ARBA00023136"/>
    </source>
</evidence>
<dbReference type="InterPro" id="IPR006290">
    <property type="entry name" value="CztS_silS_copS"/>
</dbReference>
<dbReference type="Pfam" id="PF02518">
    <property type="entry name" value="HATPase_c"/>
    <property type="match status" value="1"/>
</dbReference>
<feature type="transmembrane region" description="Helical" evidence="15">
    <location>
        <begin position="7"/>
        <end position="30"/>
    </location>
</feature>
<dbReference type="CDD" id="cd00082">
    <property type="entry name" value="HisKA"/>
    <property type="match status" value="1"/>
</dbReference>
<dbReference type="InterPro" id="IPR003661">
    <property type="entry name" value="HisK_dim/P_dom"/>
</dbReference>
<evidence type="ECO:0000256" key="11">
    <source>
        <dbReference type="ARBA" id="ARBA00022840"/>
    </source>
</evidence>
<name>A0A1T4SBS8_9HYPH</name>
<dbReference type="STRING" id="225324.SAMN02745126_04541"/>
<accession>A0A1T4SBS8</accession>
<dbReference type="FunFam" id="1.10.287.130:FF:000001">
    <property type="entry name" value="Two-component sensor histidine kinase"/>
    <property type="match status" value="1"/>
</dbReference>
<comment type="function">
    <text evidence="15">Member of a two-component regulatory system.</text>
</comment>
<dbReference type="SMART" id="SM00387">
    <property type="entry name" value="HATPase_c"/>
    <property type="match status" value="1"/>
</dbReference>
<feature type="domain" description="Histidine kinase" evidence="16">
    <location>
        <begin position="248"/>
        <end position="464"/>
    </location>
</feature>
<comment type="catalytic activity">
    <reaction evidence="1 15">
        <text>ATP + protein L-histidine = ADP + protein N-phospho-L-histidine.</text>
        <dbReference type="EC" id="2.7.13.3"/>
    </reaction>
</comment>
<dbReference type="EC" id="2.7.13.3" evidence="15"/>
<proteinExistence type="predicted"/>
<dbReference type="Gene3D" id="1.10.287.130">
    <property type="match status" value="1"/>
</dbReference>
<keyword evidence="8 15" id="KW-0812">Transmembrane</keyword>
<dbReference type="GO" id="GO:0000155">
    <property type="term" value="F:phosphorelay sensor kinase activity"/>
    <property type="evidence" value="ECO:0007669"/>
    <property type="project" value="InterPro"/>
</dbReference>
<dbReference type="PANTHER" id="PTHR45436">
    <property type="entry name" value="SENSOR HISTIDINE KINASE YKOH"/>
    <property type="match status" value="1"/>
</dbReference>
<evidence type="ECO:0000256" key="3">
    <source>
        <dbReference type="ARBA" id="ARBA00004533"/>
    </source>
</evidence>
<evidence type="ECO:0000259" key="16">
    <source>
        <dbReference type="PROSITE" id="PS50109"/>
    </source>
</evidence>
<keyword evidence="14 15" id="KW-0472">Membrane</keyword>
<dbReference type="GO" id="GO:0005886">
    <property type="term" value="C:plasma membrane"/>
    <property type="evidence" value="ECO:0007669"/>
    <property type="project" value="UniProtKB-SubCell"/>
</dbReference>
<dbReference type="Gene3D" id="6.10.340.10">
    <property type="match status" value="1"/>
</dbReference>
<keyword evidence="4 15" id="KW-1003">Cell membrane</keyword>
<dbReference type="NCBIfam" id="TIGR01386">
    <property type="entry name" value="cztS_silS_copS"/>
    <property type="match status" value="1"/>
</dbReference>
<dbReference type="Proteomes" id="UP000190092">
    <property type="component" value="Unassembled WGS sequence"/>
</dbReference>
<keyword evidence="10 15" id="KW-0418">Kinase</keyword>
<keyword evidence="9 15" id="KW-0547">Nucleotide-binding</keyword>
<keyword evidence="5 15" id="KW-0997">Cell inner membrane</keyword>
<evidence type="ECO:0000313" key="18">
    <source>
        <dbReference type="EMBL" id="SKA25566.1"/>
    </source>
</evidence>
<evidence type="ECO:0000256" key="8">
    <source>
        <dbReference type="ARBA" id="ARBA00022692"/>
    </source>
</evidence>
<keyword evidence="7 15" id="KW-0808">Transferase</keyword>
<dbReference type="CDD" id="cd06225">
    <property type="entry name" value="HAMP"/>
    <property type="match status" value="1"/>
</dbReference>
<dbReference type="SUPFAM" id="SSF47384">
    <property type="entry name" value="Homodimeric domain of signal transducing histidine kinase"/>
    <property type="match status" value="1"/>
</dbReference>
<evidence type="ECO:0000256" key="1">
    <source>
        <dbReference type="ARBA" id="ARBA00000085"/>
    </source>
</evidence>
<keyword evidence="6" id="KW-0597">Phosphoprotein</keyword>
<keyword evidence="11 15" id="KW-0067">ATP-binding</keyword>
<reference evidence="19" key="1">
    <citation type="submission" date="2017-02" db="EMBL/GenBank/DDBJ databases">
        <authorList>
            <person name="Varghese N."/>
            <person name="Submissions S."/>
        </authorList>
    </citation>
    <scope>NUCLEOTIDE SEQUENCE [LARGE SCALE GENOMIC DNA]</scope>
    <source>
        <strain evidence="19">ATCC 27094</strain>
    </source>
</reference>
<dbReference type="PRINTS" id="PR00344">
    <property type="entry name" value="BCTRLSENSOR"/>
</dbReference>
<evidence type="ECO:0000259" key="17">
    <source>
        <dbReference type="PROSITE" id="PS50885"/>
    </source>
</evidence>
<feature type="domain" description="HAMP" evidence="17">
    <location>
        <begin position="187"/>
        <end position="240"/>
    </location>
</feature>
<dbReference type="SMART" id="SM00304">
    <property type="entry name" value="HAMP"/>
    <property type="match status" value="1"/>
</dbReference>
<dbReference type="EMBL" id="FUWJ01000007">
    <property type="protein sequence ID" value="SKA25566.1"/>
    <property type="molecule type" value="Genomic_DNA"/>
</dbReference>
<gene>
    <name evidence="18" type="ORF">SAMN02745126_04541</name>
</gene>
<feature type="transmembrane region" description="Helical" evidence="15">
    <location>
        <begin position="165"/>
        <end position="186"/>
    </location>
</feature>
<evidence type="ECO:0000256" key="10">
    <source>
        <dbReference type="ARBA" id="ARBA00022777"/>
    </source>
</evidence>
<evidence type="ECO:0000256" key="4">
    <source>
        <dbReference type="ARBA" id="ARBA00022475"/>
    </source>
</evidence>
<evidence type="ECO:0000256" key="2">
    <source>
        <dbReference type="ARBA" id="ARBA00004141"/>
    </source>
</evidence>
<sequence>MSIALRLTLWYAVSTFAVVLVATAALYWSLVKAMYNEDVSDLADNLDYARLLIRSSPESQSALAFRLQSRSAPRSAIYLRLLDSDANPLTESPGMKEELAPPTKEELATLGSIQSNPHRSFSRSGEPLLSLLARVDGEKSPGPPRYLQIAMERGHDEQFLVRYRAHVWFVLGLALVVCAFVGHLIARTGMRPIENIGRAAARIRATTLHERIETRGLPAELSELASAFNDMLDRLDQSFRHISQFSDDVAHELRTPINNLRGEIEVGLSKSRSAEEYRAVLESCQEECGRLSHLVRTLLFLARSDTAGDGLQRQKINVGEELRKIETYYEAAAAEAGIDLEVAAPGSVHADLDRTLFQQAVGNLVANAMTYTPAGGHVRLAAKTCQSGITVSVSDTGCGIAPEHLPRVFERFYRADPARGNSAQNVGLGLAVVKSIAQRHGGHVEIDSKVGRGTEVRLILPVSA</sequence>
<dbReference type="FunFam" id="3.30.565.10:FF:000006">
    <property type="entry name" value="Sensor histidine kinase WalK"/>
    <property type="match status" value="1"/>
</dbReference>
<dbReference type="InterPro" id="IPR003594">
    <property type="entry name" value="HATPase_dom"/>
</dbReference>
<evidence type="ECO:0000256" key="7">
    <source>
        <dbReference type="ARBA" id="ARBA00022679"/>
    </source>
</evidence>
<dbReference type="CDD" id="cd00075">
    <property type="entry name" value="HATPase"/>
    <property type="match status" value="1"/>
</dbReference>
<dbReference type="AlphaFoldDB" id="A0A1T4SBS8"/>
<comment type="subcellular location">
    <subcellularLocation>
        <location evidence="3 15">Cell inner membrane</location>
    </subcellularLocation>
    <subcellularLocation>
        <location evidence="2">Membrane</location>
        <topology evidence="2">Multi-pass membrane protein</topology>
    </subcellularLocation>
</comment>
<keyword evidence="19" id="KW-1185">Reference proteome</keyword>
<dbReference type="InterPro" id="IPR036097">
    <property type="entry name" value="HisK_dim/P_sf"/>
</dbReference>